<accession>A0A9P6UWT9</accession>
<sequence length="557" mass="64871">MSKHNPTLPPHRFFTLPELVGSLGPHLTPPSLFSCIRVCRLWNIALIPHLWRDIDDSKHAWFRILATRDEEEAQGYHDDEWLHQIFVKYGKYVRSMDVHWSAMFAPANTSGTCTNLRRITVHNLGYQETPKEMAESDCLVACRSEDEWRQSCVGGLLLSPLLKRAIEPAEATRRTTTQQRRDWLSYQHLWLLIRQNPSLHSLHLDCNNYRLPLIKTFDFFHETLSLLPYLVELHCDGVLKGINGILEALPRLQRLFFCWGFIDNVVPHRTFRQLRVLEVWIGFVSKDFFLLLKRLPNLERLHCVGFKKEDEEDFADGGFILGHQPSNLKQLIFTRGNKITEEHLATQLIPWLPKLTEFVDYGLMPRTIEALRTHCHDIERVGQLRRKYDFYVERGVRPAVNEVSLLLRTCPQLKFLDNIRVQIDIDMLLLYPWASTSLERLSVQISGVTRLTEAEQRVLKRLEQEGSRMDGVGRNLSKEEERVLDKVSYSREQQQRVYDRLGGLKNLRLLDLGYDYGQLDNMARKQYLGFYGGSIYEGETRFAKLISNVLELNLASG</sequence>
<dbReference type="OrthoDB" id="2417569at2759"/>
<evidence type="ECO:0000313" key="1">
    <source>
        <dbReference type="EMBL" id="KAG0322809.1"/>
    </source>
</evidence>
<dbReference type="EMBL" id="JAAAIN010000019">
    <property type="protein sequence ID" value="KAG0322809.1"/>
    <property type="molecule type" value="Genomic_DNA"/>
</dbReference>
<name>A0A9P6UWT9_9FUNG</name>
<dbReference type="Proteomes" id="UP000823405">
    <property type="component" value="Unassembled WGS sequence"/>
</dbReference>
<dbReference type="InterPro" id="IPR032675">
    <property type="entry name" value="LRR_dom_sf"/>
</dbReference>
<protein>
    <recommendedName>
        <fullName evidence="3">F-box domain-containing protein</fullName>
    </recommendedName>
</protein>
<organism evidence="1 2">
    <name type="scientific">Linnemannia gamsii</name>
    <dbReference type="NCBI Taxonomy" id="64522"/>
    <lineage>
        <taxon>Eukaryota</taxon>
        <taxon>Fungi</taxon>
        <taxon>Fungi incertae sedis</taxon>
        <taxon>Mucoromycota</taxon>
        <taxon>Mortierellomycotina</taxon>
        <taxon>Mortierellomycetes</taxon>
        <taxon>Mortierellales</taxon>
        <taxon>Mortierellaceae</taxon>
        <taxon>Linnemannia</taxon>
    </lineage>
</organism>
<reference evidence="1" key="1">
    <citation type="journal article" date="2020" name="Fungal Divers.">
        <title>Resolving the Mortierellaceae phylogeny through synthesis of multi-gene phylogenetics and phylogenomics.</title>
        <authorList>
            <person name="Vandepol N."/>
            <person name="Liber J."/>
            <person name="Desiro A."/>
            <person name="Na H."/>
            <person name="Kennedy M."/>
            <person name="Barry K."/>
            <person name="Grigoriev I.V."/>
            <person name="Miller A.N."/>
            <person name="O'Donnell K."/>
            <person name="Stajich J.E."/>
            <person name="Bonito G."/>
        </authorList>
    </citation>
    <scope>NUCLEOTIDE SEQUENCE</scope>
    <source>
        <strain evidence="1">NVP60</strain>
    </source>
</reference>
<dbReference type="AlphaFoldDB" id="A0A9P6UWT9"/>
<gene>
    <name evidence="1" type="ORF">BGZ97_003748</name>
</gene>
<evidence type="ECO:0000313" key="2">
    <source>
        <dbReference type="Proteomes" id="UP000823405"/>
    </source>
</evidence>
<dbReference type="SUPFAM" id="SSF52047">
    <property type="entry name" value="RNI-like"/>
    <property type="match status" value="1"/>
</dbReference>
<evidence type="ECO:0008006" key="3">
    <source>
        <dbReference type="Google" id="ProtNLM"/>
    </source>
</evidence>
<proteinExistence type="predicted"/>
<keyword evidence="2" id="KW-1185">Reference proteome</keyword>
<comment type="caution">
    <text evidence="1">The sequence shown here is derived from an EMBL/GenBank/DDBJ whole genome shotgun (WGS) entry which is preliminary data.</text>
</comment>
<dbReference type="PROSITE" id="PS51257">
    <property type="entry name" value="PROKAR_LIPOPROTEIN"/>
    <property type="match status" value="1"/>
</dbReference>
<dbReference type="Gene3D" id="3.80.10.10">
    <property type="entry name" value="Ribonuclease Inhibitor"/>
    <property type="match status" value="1"/>
</dbReference>